<dbReference type="EMBL" id="CP109109">
    <property type="protein sequence ID" value="WSC01513.1"/>
    <property type="molecule type" value="Genomic_DNA"/>
</dbReference>
<name>A0ACD4ZUQ4_9ACTN</name>
<gene>
    <name evidence="1" type="ORF">OG835_33910</name>
</gene>
<organism evidence="1 2">
    <name type="scientific">Streptomyces scopuliridis</name>
    <dbReference type="NCBI Taxonomy" id="452529"/>
    <lineage>
        <taxon>Bacteria</taxon>
        <taxon>Bacillati</taxon>
        <taxon>Actinomycetota</taxon>
        <taxon>Actinomycetes</taxon>
        <taxon>Kitasatosporales</taxon>
        <taxon>Streptomycetaceae</taxon>
        <taxon>Streptomyces</taxon>
    </lineage>
</organism>
<dbReference type="Proteomes" id="UP001348369">
    <property type="component" value="Chromosome"/>
</dbReference>
<reference evidence="1" key="1">
    <citation type="submission" date="2022-10" db="EMBL/GenBank/DDBJ databases">
        <title>The complete genomes of actinobacterial strains from the NBC collection.</title>
        <authorList>
            <person name="Joergensen T.S."/>
            <person name="Alvarez Arevalo M."/>
            <person name="Sterndorff E.B."/>
            <person name="Faurdal D."/>
            <person name="Vuksanovic O."/>
            <person name="Mourched A.-S."/>
            <person name="Charusanti P."/>
            <person name="Shaw S."/>
            <person name="Blin K."/>
            <person name="Weber T."/>
        </authorList>
    </citation>
    <scope>NUCLEOTIDE SEQUENCE</scope>
    <source>
        <strain evidence="1">NBC 01771</strain>
    </source>
</reference>
<evidence type="ECO:0000313" key="2">
    <source>
        <dbReference type="Proteomes" id="UP001348369"/>
    </source>
</evidence>
<evidence type="ECO:0000313" key="1">
    <source>
        <dbReference type="EMBL" id="WSC01513.1"/>
    </source>
</evidence>
<proteinExistence type="predicted"/>
<accession>A0ACD4ZUQ4</accession>
<keyword evidence="2" id="KW-1185">Reference proteome</keyword>
<sequence>MTPAGPDLALVYRGPAARPGCPEAVAGLLAAGPWGLDVRYTGPDEELPLSAESLARARVYAQPGGGTLSYGYRQLERQRGAVRAYVRGGGCYLGFCLGGYLAGATPGFALLPGDTDQYISSAGSTVHDDNDTLVEVRWRGRPRTLFFQDGPLFLLDNGADATVLATYPNGTVAALVAPFGAGRVGVVGPHPEATEEWYTDVHLPVHHTRDLALDLVNEVMARR</sequence>
<protein>
    <submittedName>
        <fullName evidence="1">Uncharacterized protein</fullName>
    </submittedName>
</protein>